<dbReference type="InterPro" id="IPR001841">
    <property type="entry name" value="Znf_RING"/>
</dbReference>
<reference evidence="10" key="1">
    <citation type="submission" date="2007-06" db="EMBL/GenBank/DDBJ databases">
        <authorList>
            <consortium name="NIH - Zebrafish Gene Collection (ZGC) project"/>
        </authorList>
    </citation>
    <scope>NUCLEOTIDE SEQUENCE [LARGE SCALE MRNA]</scope>
    <source>
        <tissue evidence="10">Gut</tissue>
    </source>
</reference>
<evidence type="ECO:0000259" key="8">
    <source>
        <dbReference type="PROSITE" id="PS50119"/>
    </source>
</evidence>
<dbReference type="PANTHER" id="PTHR25465:SF5">
    <property type="entry name" value="E3 UBIQUITIN_ISG15 LIGASE TRIM25-RELATED"/>
    <property type="match status" value="1"/>
</dbReference>
<dbReference type="GeneID" id="799511"/>
<dbReference type="InterPro" id="IPR017907">
    <property type="entry name" value="Znf_RING_CS"/>
</dbReference>
<dbReference type="Pfam" id="PF13765">
    <property type="entry name" value="PRY"/>
    <property type="match status" value="1"/>
</dbReference>
<dbReference type="ZFIN" id="ZDB-GENE-070620-19">
    <property type="gene designation" value="ftr54"/>
</dbReference>
<dbReference type="InterPro" id="IPR043136">
    <property type="entry name" value="B30.2/SPRY_sf"/>
</dbReference>
<evidence type="ECO:0000256" key="5">
    <source>
        <dbReference type="ARBA" id="ARBA00022859"/>
    </source>
</evidence>
<dbReference type="Pfam" id="PF00643">
    <property type="entry name" value="zf-B_box"/>
    <property type="match status" value="1"/>
</dbReference>
<dbReference type="PROSITE" id="PS50089">
    <property type="entry name" value="ZF_RING_2"/>
    <property type="match status" value="1"/>
</dbReference>
<dbReference type="PANTHER" id="PTHR25465">
    <property type="entry name" value="B-BOX DOMAIN CONTAINING"/>
    <property type="match status" value="1"/>
</dbReference>
<evidence type="ECO:0000256" key="3">
    <source>
        <dbReference type="ARBA" id="ARBA00022771"/>
    </source>
</evidence>
<dbReference type="Gene3D" id="3.30.40.10">
    <property type="entry name" value="Zinc/RING finger domain, C3HC4 (zinc finger)"/>
    <property type="match status" value="1"/>
</dbReference>
<feature type="domain" description="B box-type" evidence="8">
    <location>
        <begin position="147"/>
        <end position="187"/>
    </location>
</feature>
<proteinExistence type="evidence at transcript level"/>
<gene>
    <name evidence="12 13" type="primary">ftr54</name>
    <name evidence="10 12" type="ORF">zgc:165577</name>
</gene>
<dbReference type="PRINTS" id="PR01407">
    <property type="entry name" value="BUTYPHLNCDUF"/>
</dbReference>
<dbReference type="PROSITE" id="PS00518">
    <property type="entry name" value="ZF_RING_1"/>
    <property type="match status" value="1"/>
</dbReference>
<dbReference type="SMART" id="SM00336">
    <property type="entry name" value="BBOX"/>
    <property type="match status" value="1"/>
</dbReference>
<dbReference type="InterPro" id="IPR000315">
    <property type="entry name" value="Znf_B-box"/>
</dbReference>
<protein>
    <submittedName>
        <fullName evidence="12">FinTRIM family, member 54</fullName>
    </submittedName>
    <submittedName>
        <fullName evidence="10">Zgc:165577 protein</fullName>
    </submittedName>
</protein>
<evidence type="ECO:0000256" key="4">
    <source>
        <dbReference type="ARBA" id="ARBA00022833"/>
    </source>
</evidence>
<dbReference type="SUPFAM" id="SSF49899">
    <property type="entry name" value="Concanavalin A-like lectins/glucanases"/>
    <property type="match status" value="1"/>
</dbReference>
<evidence type="ECO:0000256" key="2">
    <source>
        <dbReference type="ARBA" id="ARBA00022723"/>
    </source>
</evidence>
<reference evidence="12" key="3">
    <citation type="journal article" date="2011" name="PLoS ONE">
        <title>Origin and evolution of TRIM proteins: new insights from the complete TRIM repertoire of zebrafish and pufferfish.</title>
        <authorList>
            <person name="Boudinot P."/>
            <person name="van der Aa L.M."/>
            <person name="Jouneau L."/>
            <person name="Du Pasquier L."/>
            <person name="Pontarotti P."/>
            <person name="Briolat V."/>
            <person name="Benmansour A."/>
            <person name="Levraud J.P."/>
        </authorList>
    </citation>
    <scope>NUCLEOTIDE SEQUENCE</scope>
</reference>
<dbReference type="InterPro" id="IPR013320">
    <property type="entry name" value="ConA-like_dom_sf"/>
</dbReference>
<dbReference type="SUPFAM" id="SSF57850">
    <property type="entry name" value="RING/U-box"/>
    <property type="match status" value="1"/>
</dbReference>
<dbReference type="SMART" id="SM00449">
    <property type="entry name" value="SPRY"/>
    <property type="match status" value="1"/>
</dbReference>
<feature type="domain" description="B30.2/SPRY" evidence="9">
    <location>
        <begin position="246"/>
        <end position="444"/>
    </location>
</feature>
<evidence type="ECO:0000313" key="11">
    <source>
        <dbReference type="Proteomes" id="UP000000437"/>
    </source>
</evidence>
<dbReference type="InterPro" id="IPR003877">
    <property type="entry name" value="SPRY_dom"/>
</dbReference>
<dbReference type="Gene3D" id="4.10.830.40">
    <property type="match status" value="1"/>
</dbReference>
<dbReference type="Pfam" id="PF00622">
    <property type="entry name" value="SPRY"/>
    <property type="match status" value="1"/>
</dbReference>
<dbReference type="InterPro" id="IPR001870">
    <property type="entry name" value="B30.2/SPRY"/>
</dbReference>
<evidence type="ECO:0000256" key="1">
    <source>
        <dbReference type="ARBA" id="ARBA00022588"/>
    </source>
</evidence>
<dbReference type="Gene3D" id="2.60.120.920">
    <property type="match status" value="1"/>
</dbReference>
<dbReference type="GO" id="GO:0005737">
    <property type="term" value="C:cytoplasm"/>
    <property type="evidence" value="ECO:0007669"/>
    <property type="project" value="UniProtKB-ARBA"/>
</dbReference>
<reference evidence="12" key="2">
    <citation type="journal article" date="2009" name="BMC Biol.">
        <title>A large new subset of TRIM genes highly diversified by duplication and positive selection in teleost fish.</title>
        <authorList>
            <person name="van der Aa L.M."/>
            <person name="Levraud J.P."/>
            <person name="Yahmi M."/>
            <person name="Lauret E."/>
            <person name="Briolat V."/>
            <person name="Herbomel P."/>
            <person name="Benmansour A."/>
            <person name="Boudinot P."/>
        </authorList>
    </citation>
    <scope>NUCLEOTIDE SEQUENCE</scope>
</reference>
<dbReference type="KEGG" id="dre:799511"/>
<dbReference type="PROSITE" id="PS50188">
    <property type="entry name" value="B302_SPRY"/>
    <property type="match status" value="1"/>
</dbReference>
<dbReference type="InterPro" id="IPR006574">
    <property type="entry name" value="PRY"/>
</dbReference>
<keyword evidence="1" id="KW-0399">Innate immunity</keyword>
<dbReference type="Gene3D" id="3.30.160.60">
    <property type="entry name" value="Classic Zinc Finger"/>
    <property type="match status" value="1"/>
</dbReference>
<dbReference type="SMART" id="SM00589">
    <property type="entry name" value="PRY"/>
    <property type="match status" value="1"/>
</dbReference>
<reference evidence="11" key="4">
    <citation type="journal article" date="2013" name="Nature">
        <title>The zebrafish reference genome sequence and its relationship to the human genome.</title>
        <authorList>
            <consortium name="Genome Reference Consortium Zebrafish"/>
            <person name="Howe K."/>
            <person name="Clark M.D."/>
            <person name="Torroja C.F."/>
            <person name="Torrance J."/>
            <person name="Berthelot C."/>
            <person name="Muffato M."/>
            <person name="Collins J.E."/>
            <person name="Humphray S."/>
            <person name="McLaren K."/>
            <person name="Matthews L."/>
            <person name="McLaren S."/>
            <person name="Sealy I."/>
            <person name="Caccamo M."/>
            <person name="Churcher C."/>
            <person name="Scott C."/>
            <person name="Barrett J.C."/>
            <person name="Koch R."/>
            <person name="Rauch G.J."/>
            <person name="White S."/>
            <person name="Chow W."/>
            <person name="Kilian B."/>
            <person name="Quintais L.T."/>
            <person name="Guerra-Assuncao J.A."/>
            <person name="Zhou Y."/>
            <person name="Gu Y."/>
            <person name="Yen J."/>
            <person name="Vogel J.H."/>
            <person name="Eyre T."/>
            <person name="Redmond S."/>
            <person name="Banerjee R."/>
            <person name="Chi J."/>
            <person name="Fu B."/>
            <person name="Langley E."/>
            <person name="Maguire S.F."/>
            <person name="Laird G.K."/>
            <person name="Lloyd D."/>
            <person name="Kenyon E."/>
            <person name="Donaldson S."/>
            <person name="Sehra H."/>
            <person name="Almeida-King J."/>
            <person name="Loveland J."/>
            <person name="Trevanion S."/>
            <person name="Jones M."/>
            <person name="Quail M."/>
            <person name="Willey D."/>
            <person name="Hunt A."/>
            <person name="Burton J."/>
            <person name="Sims S."/>
            <person name="McLay K."/>
            <person name="Plumb B."/>
            <person name="Davis J."/>
            <person name="Clee C."/>
            <person name="Oliver K."/>
            <person name="Clark R."/>
            <person name="Riddle C."/>
            <person name="Elliot D."/>
            <person name="Eliott D."/>
            <person name="Threadgold G."/>
            <person name="Harden G."/>
            <person name="Ware D."/>
            <person name="Begum S."/>
            <person name="Mortimore B."/>
            <person name="Mortimer B."/>
            <person name="Kerry G."/>
            <person name="Heath P."/>
            <person name="Phillimore B."/>
            <person name="Tracey A."/>
            <person name="Corby N."/>
            <person name="Dunn M."/>
            <person name="Johnson C."/>
            <person name="Wood J."/>
            <person name="Clark S."/>
            <person name="Pelan S."/>
            <person name="Griffiths G."/>
            <person name="Smith M."/>
            <person name="Glithero R."/>
            <person name="Howden P."/>
            <person name="Barker N."/>
            <person name="Lloyd C."/>
            <person name="Stevens C."/>
            <person name="Harley J."/>
            <person name="Holt K."/>
            <person name="Panagiotidis G."/>
            <person name="Lovell J."/>
            <person name="Beasley H."/>
            <person name="Henderson C."/>
            <person name="Gordon D."/>
            <person name="Auger K."/>
            <person name="Wright D."/>
            <person name="Collins J."/>
            <person name="Raisen C."/>
            <person name="Dyer L."/>
            <person name="Leung K."/>
            <person name="Robertson L."/>
            <person name="Ambridge K."/>
            <person name="Leongamornlert D."/>
            <person name="McGuire S."/>
            <person name="Gilderthorp R."/>
            <person name="Griffiths C."/>
            <person name="Manthravadi D."/>
            <person name="Nichol S."/>
            <person name="Barker G."/>
            <person name="Whitehead S."/>
            <person name="Kay M."/>
            <person name="Brown J."/>
            <person name="Murnane C."/>
            <person name="Gray E."/>
            <person name="Humphries M."/>
            <person name="Sycamore N."/>
            <person name="Barker D."/>
            <person name="Saunders D."/>
            <person name="Wallis J."/>
            <person name="Babbage A."/>
            <person name="Hammond S."/>
            <person name="Mashreghi-Mohammadi M."/>
            <person name="Barr L."/>
            <person name="Martin S."/>
            <person name="Wray P."/>
            <person name="Ellington A."/>
            <person name="Matthews N."/>
            <person name="Ellwood M."/>
            <person name="Woodmansey R."/>
            <person name="Clark G."/>
            <person name="Cooper J."/>
            <person name="Cooper J."/>
            <person name="Tromans A."/>
            <person name="Grafham D."/>
            <person name="Skuce C."/>
            <person name="Pandian R."/>
            <person name="Andrews R."/>
            <person name="Harrison E."/>
            <person name="Kimberley A."/>
            <person name="Garnett J."/>
            <person name="Fosker N."/>
            <person name="Hall R."/>
            <person name="Garner P."/>
            <person name="Kelly D."/>
            <person name="Bird C."/>
            <person name="Palmer S."/>
            <person name="Gehring I."/>
            <person name="Berger A."/>
            <person name="Dooley C.M."/>
            <person name="Ersan-Urun Z."/>
            <person name="Eser C."/>
            <person name="Geiger H."/>
            <person name="Geisler M."/>
            <person name="Karotki L."/>
            <person name="Kirn A."/>
            <person name="Konantz J."/>
            <person name="Konantz M."/>
            <person name="Oberlander M."/>
            <person name="Rudolph-Geiger S."/>
            <person name="Teucke M."/>
            <person name="Lanz C."/>
            <person name="Raddatz G."/>
            <person name="Osoegawa K."/>
            <person name="Zhu B."/>
            <person name="Rapp A."/>
            <person name="Widaa S."/>
            <person name="Langford C."/>
            <person name="Yang F."/>
            <person name="Schuster S.C."/>
            <person name="Carter N.P."/>
            <person name="Harrow J."/>
            <person name="Ning Z."/>
            <person name="Herrero J."/>
            <person name="Searle S.M."/>
            <person name="Enright A."/>
            <person name="Geisler R."/>
            <person name="Plasterk R.H."/>
            <person name="Lee C."/>
            <person name="Westerfield M."/>
            <person name="de Jong P.J."/>
            <person name="Zon L.I."/>
            <person name="Postlethwait J.H."/>
            <person name="Nusslein-Volhard C."/>
            <person name="Hubbard T.J."/>
            <person name="Roest Crollius H."/>
            <person name="Rogers J."/>
            <person name="Stemple D.L."/>
        </authorList>
    </citation>
    <scope>NUCLEOTIDE SEQUENCE [LARGE SCALE GENOMIC DNA]</scope>
</reference>
<evidence type="ECO:0000313" key="12">
    <source>
        <dbReference type="RefSeq" id="NP_001092898.1"/>
    </source>
</evidence>
<sequence length="445" mass="50207">MAEGRLTVSHEELSCSICLDLLNNPVTIPCGHNYCMNCIRRHWDQNANRGVYNCPQCRQNFDARPFLGRNMMVAEMVERFKRTQTAHVSQTEAGPGDVQCDVCPGRKYKAIKSCLLCLNSLCQIHFQQHEDVFEGERHCLIDATDQLRDMICPIHNELLEIFCRTDQMSICIQCKRGIHRNHDVSTGADRSNQSSSTLSAPHETVSFEFGARSSAARKTFSKRLKKKMDDFLNSEVTVVSGSVKRYKSPTDGPRNRNEILQYSHQLSMDSNTVNGIIQLSAGNRVATNNGTVQRYPDHPERFDCWPQVLCKESVCGRAYWEVEWSGSAGVGLSLSYNTIGRKGRGDDSKFGCSDQSMNLYCSPTKYALWDKNKKTKISVNTSKIKSSRLGVYVDYSAGIVSFFSISDKMRLIYIFPTTFTQPVYPGFRVYFGSAVKLCEPAVNCK</sequence>
<evidence type="ECO:0000313" key="10">
    <source>
        <dbReference type="EMBL" id="AAI42876.1"/>
    </source>
</evidence>
<dbReference type="CTD" id="799511"/>
<dbReference type="OrthoDB" id="6105938at2759"/>
<evidence type="ECO:0000256" key="6">
    <source>
        <dbReference type="PROSITE-ProRule" id="PRU00024"/>
    </source>
</evidence>
<evidence type="ECO:0000259" key="7">
    <source>
        <dbReference type="PROSITE" id="PS50089"/>
    </source>
</evidence>
<keyword evidence="4" id="KW-0862">Zinc</keyword>
<reference evidence="12" key="6">
    <citation type="submission" date="2025-04" db="UniProtKB">
        <authorList>
            <consortium name="RefSeq"/>
        </authorList>
    </citation>
    <scope>IDENTIFICATION</scope>
</reference>
<keyword evidence="5" id="KW-0391">Immunity</keyword>
<dbReference type="CDD" id="cd16040">
    <property type="entry name" value="SPRY_PRY_SNTX"/>
    <property type="match status" value="1"/>
</dbReference>
<dbReference type="InterPro" id="IPR003879">
    <property type="entry name" value="Butyrophylin_SPRY"/>
</dbReference>
<dbReference type="RefSeq" id="NP_001092898.1">
    <property type="nucleotide sequence ID" value="NM_001099428.1"/>
</dbReference>
<dbReference type="PROSITE" id="PS50119">
    <property type="entry name" value="ZF_BBOX"/>
    <property type="match status" value="1"/>
</dbReference>
<dbReference type="Proteomes" id="UP000000437">
    <property type="component" value="Chromosome 10"/>
</dbReference>
<keyword evidence="11" id="KW-1185">Reference proteome</keyword>
<dbReference type="GO" id="GO:0008270">
    <property type="term" value="F:zinc ion binding"/>
    <property type="evidence" value="ECO:0007669"/>
    <property type="project" value="UniProtKB-KW"/>
</dbReference>
<keyword evidence="2" id="KW-0479">Metal-binding</keyword>
<dbReference type="SUPFAM" id="SSF57845">
    <property type="entry name" value="B-box zinc-binding domain"/>
    <property type="match status" value="1"/>
</dbReference>
<dbReference type="Pfam" id="PF15227">
    <property type="entry name" value="zf-C3HC4_4"/>
    <property type="match status" value="1"/>
</dbReference>
<name>A5PLE6_DANRE</name>
<dbReference type="InterPro" id="IPR013083">
    <property type="entry name" value="Znf_RING/FYVE/PHD"/>
</dbReference>
<keyword evidence="3 6" id="KW-0863">Zinc-finger</keyword>
<organism evidence="10">
    <name type="scientific">Danio rerio</name>
    <name type="common">Zebrafish</name>
    <name type="synonym">Brachydanio rerio</name>
    <dbReference type="NCBI Taxonomy" id="7955"/>
    <lineage>
        <taxon>Eukaryota</taxon>
        <taxon>Metazoa</taxon>
        <taxon>Chordata</taxon>
        <taxon>Craniata</taxon>
        <taxon>Vertebrata</taxon>
        <taxon>Euteleostomi</taxon>
        <taxon>Actinopterygii</taxon>
        <taxon>Neopterygii</taxon>
        <taxon>Teleostei</taxon>
        <taxon>Ostariophysi</taxon>
        <taxon>Cypriniformes</taxon>
        <taxon>Danionidae</taxon>
        <taxon>Danioninae</taxon>
        <taxon>Danio</taxon>
    </lineage>
</organism>
<feature type="domain" description="RING-type" evidence="7">
    <location>
        <begin position="15"/>
        <end position="58"/>
    </location>
</feature>
<reference evidence="12" key="5">
    <citation type="journal article" date="2019" name="Fish Shellfish Immunol.">
        <title>Fish antiviral tripartite motif (TRIM) proteins.</title>
        <authorList>
            <person name="Langevin C."/>
            <person name="Levraud J.P."/>
            <person name="Boudinot P."/>
        </authorList>
    </citation>
    <scope>NUCLEOTIDE SEQUENCE</scope>
</reference>
<dbReference type="PhylomeDB" id="A5PLE6"/>
<dbReference type="CDD" id="cd19769">
    <property type="entry name" value="Bbox2_TRIM16-like"/>
    <property type="match status" value="1"/>
</dbReference>
<dbReference type="EMBL" id="BC142875">
    <property type="protein sequence ID" value="AAI42876.1"/>
    <property type="molecule type" value="mRNA"/>
</dbReference>
<evidence type="ECO:0000259" key="9">
    <source>
        <dbReference type="PROSITE" id="PS50188"/>
    </source>
</evidence>
<accession>A5PLE6</accession>
<dbReference type="AlphaFoldDB" id="A5PLE6"/>
<dbReference type="AGR" id="ZFIN:ZDB-GENE-070620-19"/>
<evidence type="ECO:0000313" key="13">
    <source>
        <dbReference type="ZFIN" id="ZDB-GENE-070620-19"/>
    </source>
</evidence>
<dbReference type="SMART" id="SM00184">
    <property type="entry name" value="RING"/>
    <property type="match status" value="1"/>
</dbReference>
<dbReference type="InterPro" id="IPR051051">
    <property type="entry name" value="E3_ubiq-ligase_TRIM/RNF"/>
</dbReference>
<dbReference type="GO" id="GO:0045087">
    <property type="term" value="P:innate immune response"/>
    <property type="evidence" value="ECO:0007669"/>
    <property type="project" value="UniProtKB-KW"/>
</dbReference>